<name>A0ABV6QIH8_9ACTN</name>
<evidence type="ECO:0000313" key="3">
    <source>
        <dbReference type="Proteomes" id="UP001589890"/>
    </source>
</evidence>
<feature type="chain" id="PRO_5045533802" evidence="1">
    <location>
        <begin position="20"/>
        <end position="267"/>
    </location>
</feature>
<keyword evidence="3" id="KW-1185">Reference proteome</keyword>
<gene>
    <name evidence="2" type="ORF">ACFFGN_10295</name>
</gene>
<feature type="signal peptide" evidence="1">
    <location>
        <begin position="1"/>
        <end position="19"/>
    </location>
</feature>
<reference evidence="2 3" key="1">
    <citation type="submission" date="2024-09" db="EMBL/GenBank/DDBJ databases">
        <authorList>
            <person name="Sun Q."/>
            <person name="Mori K."/>
        </authorList>
    </citation>
    <scope>NUCLEOTIDE SEQUENCE [LARGE SCALE GENOMIC DNA]</scope>
    <source>
        <strain evidence="2 3">CGMCC 1.15906</strain>
    </source>
</reference>
<proteinExistence type="predicted"/>
<keyword evidence="1" id="KW-0732">Signal</keyword>
<evidence type="ECO:0000313" key="2">
    <source>
        <dbReference type="EMBL" id="MFC0624451.1"/>
    </source>
</evidence>
<protein>
    <submittedName>
        <fullName evidence="2">Uncharacterized protein</fullName>
    </submittedName>
</protein>
<dbReference type="RefSeq" id="WP_380045838.1">
    <property type="nucleotide sequence ID" value="NZ_JBHLTC010000011.1"/>
</dbReference>
<accession>A0ABV6QIH8</accession>
<organism evidence="2 3">
    <name type="scientific">Kribbella deserti</name>
    <dbReference type="NCBI Taxonomy" id="1926257"/>
    <lineage>
        <taxon>Bacteria</taxon>
        <taxon>Bacillati</taxon>
        <taxon>Actinomycetota</taxon>
        <taxon>Actinomycetes</taxon>
        <taxon>Propionibacteriales</taxon>
        <taxon>Kribbellaceae</taxon>
        <taxon>Kribbella</taxon>
    </lineage>
</organism>
<evidence type="ECO:0000256" key="1">
    <source>
        <dbReference type="SAM" id="SignalP"/>
    </source>
</evidence>
<sequence>MVISSLLLAIAGLLGLAAAPEPGMIANQAHQFTRGPAVPHPPASQPRGLAYLHRRDWLVLYSYDAGRHRSMLSVIDRASGRRVKSVSVRPGTVGGLAIAEHLWLTAHATGNRHYIRRFSLAKLINAPNGAYLAPDAAFPVRASRYAAIYGSDLFVGGQTGLTGQLYRYRLSPTGQVPRSPAAVLDTPAQVTGAVVTPDHILFSRSAGPDQSSLFTIQRRSTGMSSTFLLPSQSEGLTRAGSRVYLAFAAGTRHLKHASLHHLTARVP</sequence>
<comment type="caution">
    <text evidence="2">The sequence shown here is derived from an EMBL/GenBank/DDBJ whole genome shotgun (WGS) entry which is preliminary data.</text>
</comment>
<dbReference type="EMBL" id="JBHLTC010000011">
    <property type="protein sequence ID" value="MFC0624451.1"/>
    <property type="molecule type" value="Genomic_DNA"/>
</dbReference>
<dbReference type="Proteomes" id="UP001589890">
    <property type="component" value="Unassembled WGS sequence"/>
</dbReference>
<dbReference type="SUPFAM" id="SSF63829">
    <property type="entry name" value="Calcium-dependent phosphotriesterase"/>
    <property type="match status" value="1"/>
</dbReference>